<keyword evidence="2" id="KW-1185">Reference proteome</keyword>
<dbReference type="EMBL" id="PKPP01000011">
    <property type="protein sequence ID" value="PWA99627.1"/>
    <property type="molecule type" value="Genomic_DNA"/>
</dbReference>
<accession>A0A2U1QNU1</accession>
<name>A0A2U1QNU1_ARTAN</name>
<comment type="caution">
    <text evidence="1">The sequence shown here is derived from an EMBL/GenBank/DDBJ whole genome shotgun (WGS) entry which is preliminary data.</text>
</comment>
<gene>
    <name evidence="1" type="ORF">CTI12_AA004420</name>
</gene>
<organism evidence="1 2">
    <name type="scientific">Artemisia annua</name>
    <name type="common">Sweet wormwood</name>
    <dbReference type="NCBI Taxonomy" id="35608"/>
    <lineage>
        <taxon>Eukaryota</taxon>
        <taxon>Viridiplantae</taxon>
        <taxon>Streptophyta</taxon>
        <taxon>Embryophyta</taxon>
        <taxon>Tracheophyta</taxon>
        <taxon>Spermatophyta</taxon>
        <taxon>Magnoliopsida</taxon>
        <taxon>eudicotyledons</taxon>
        <taxon>Gunneridae</taxon>
        <taxon>Pentapetalae</taxon>
        <taxon>asterids</taxon>
        <taxon>campanulids</taxon>
        <taxon>Asterales</taxon>
        <taxon>Asteraceae</taxon>
        <taxon>Asteroideae</taxon>
        <taxon>Anthemideae</taxon>
        <taxon>Artemisiinae</taxon>
        <taxon>Artemisia</taxon>
    </lineage>
</organism>
<dbReference type="AlphaFoldDB" id="A0A2U1QNU1"/>
<dbReference type="Proteomes" id="UP000245207">
    <property type="component" value="Unassembled WGS sequence"/>
</dbReference>
<dbReference type="OrthoDB" id="1720431at2759"/>
<evidence type="ECO:0000313" key="2">
    <source>
        <dbReference type="Proteomes" id="UP000245207"/>
    </source>
</evidence>
<evidence type="ECO:0000313" key="1">
    <source>
        <dbReference type="EMBL" id="PWA99627.1"/>
    </source>
</evidence>
<protein>
    <submittedName>
        <fullName evidence="1">Zinc finger MYM-type protein 1</fullName>
    </submittedName>
</protein>
<proteinExistence type="predicted"/>
<sequence length="52" mass="6157">MVKNRLRNRMDDDFLSDSLVLYIEKDIAKDFSLDSVLDDFNDAGKRRVQLKH</sequence>
<reference evidence="1 2" key="1">
    <citation type="journal article" date="2018" name="Mol. Plant">
        <title>The genome of Artemisia annua provides insight into the evolution of Asteraceae family and artemisinin biosynthesis.</title>
        <authorList>
            <person name="Shen Q."/>
            <person name="Zhang L."/>
            <person name="Liao Z."/>
            <person name="Wang S."/>
            <person name="Yan T."/>
            <person name="Shi P."/>
            <person name="Liu M."/>
            <person name="Fu X."/>
            <person name="Pan Q."/>
            <person name="Wang Y."/>
            <person name="Lv Z."/>
            <person name="Lu X."/>
            <person name="Zhang F."/>
            <person name="Jiang W."/>
            <person name="Ma Y."/>
            <person name="Chen M."/>
            <person name="Hao X."/>
            <person name="Li L."/>
            <person name="Tang Y."/>
            <person name="Lv G."/>
            <person name="Zhou Y."/>
            <person name="Sun X."/>
            <person name="Brodelius P.E."/>
            <person name="Rose J.K.C."/>
            <person name="Tang K."/>
        </authorList>
    </citation>
    <scope>NUCLEOTIDE SEQUENCE [LARGE SCALE GENOMIC DNA]</scope>
    <source>
        <strain evidence="2">cv. Huhao1</strain>
        <tissue evidence="1">Leaf</tissue>
    </source>
</reference>